<keyword evidence="1" id="KW-0812">Transmembrane</keyword>
<gene>
    <name evidence="2" type="ORF">F383_35341</name>
</gene>
<feature type="transmembrane region" description="Helical" evidence="1">
    <location>
        <begin position="36"/>
        <end position="58"/>
    </location>
</feature>
<proteinExistence type="predicted"/>
<reference evidence="3" key="1">
    <citation type="submission" date="2014-09" db="EMBL/GenBank/DDBJ databases">
        <authorList>
            <person name="Mudge J."/>
            <person name="Ramaraj T."/>
            <person name="Lindquist I.E."/>
            <person name="Bharti A.K."/>
            <person name="Sundararajan A."/>
            <person name="Cameron C.T."/>
            <person name="Woodward J.E."/>
            <person name="May G.D."/>
            <person name="Brubaker C."/>
            <person name="Broadhvest J."/>
            <person name="Wilkins T.A."/>
        </authorList>
    </citation>
    <scope>NUCLEOTIDE SEQUENCE</scope>
    <source>
        <strain evidence="3">cv. AKA8401</strain>
    </source>
</reference>
<keyword evidence="1" id="KW-1133">Transmembrane helix</keyword>
<accession>A0A0B0N5A6</accession>
<comment type="caution">
    <text evidence="2">The sequence shown here is derived from an EMBL/GenBank/DDBJ whole genome shotgun (WGS) entry which is preliminary data.</text>
</comment>
<dbReference type="AlphaFoldDB" id="A0A0B0N5A6"/>
<evidence type="ECO:0000256" key="1">
    <source>
        <dbReference type="SAM" id="Phobius"/>
    </source>
</evidence>
<keyword evidence="3" id="KW-1185">Reference proteome</keyword>
<dbReference type="Proteomes" id="UP000032142">
    <property type="component" value="Unassembled WGS sequence"/>
</dbReference>
<feature type="transmembrane region" description="Helical" evidence="1">
    <location>
        <begin position="6"/>
        <end position="24"/>
    </location>
</feature>
<evidence type="ECO:0000313" key="2">
    <source>
        <dbReference type="EMBL" id="KHG07995.1"/>
    </source>
</evidence>
<dbReference type="EMBL" id="JRRC01486622">
    <property type="protein sequence ID" value="KHG07995.1"/>
    <property type="molecule type" value="Genomic_DNA"/>
</dbReference>
<sequence>MYWLIFIMGLVNLFIYEESLMAWYEWHVDVMKMSYSINVVMMKVKSMILVACEIVIVMTC</sequence>
<organism evidence="2 3">
    <name type="scientific">Gossypium arboreum</name>
    <name type="common">Tree cotton</name>
    <name type="synonym">Gossypium nanking</name>
    <dbReference type="NCBI Taxonomy" id="29729"/>
    <lineage>
        <taxon>Eukaryota</taxon>
        <taxon>Viridiplantae</taxon>
        <taxon>Streptophyta</taxon>
        <taxon>Embryophyta</taxon>
        <taxon>Tracheophyta</taxon>
        <taxon>Spermatophyta</taxon>
        <taxon>Magnoliopsida</taxon>
        <taxon>eudicotyledons</taxon>
        <taxon>Gunneridae</taxon>
        <taxon>Pentapetalae</taxon>
        <taxon>rosids</taxon>
        <taxon>malvids</taxon>
        <taxon>Malvales</taxon>
        <taxon>Malvaceae</taxon>
        <taxon>Malvoideae</taxon>
        <taxon>Gossypium</taxon>
    </lineage>
</organism>
<keyword evidence="1" id="KW-0472">Membrane</keyword>
<name>A0A0B0N5A6_GOSAR</name>
<evidence type="ECO:0000313" key="3">
    <source>
        <dbReference type="Proteomes" id="UP000032142"/>
    </source>
</evidence>
<protein>
    <submittedName>
        <fullName evidence="2">Uncharacterized protein</fullName>
    </submittedName>
</protein>